<name>A0A8R7TLE3_TRIUA</name>
<protein>
    <submittedName>
        <fullName evidence="1">Uncharacterized protein</fullName>
    </submittedName>
</protein>
<proteinExistence type="predicted"/>
<reference evidence="1" key="3">
    <citation type="submission" date="2022-06" db="UniProtKB">
        <authorList>
            <consortium name="EnsemblPlants"/>
        </authorList>
    </citation>
    <scope>IDENTIFICATION</scope>
</reference>
<sequence length="289" mass="32907">MSDASQNNLCNYTAHTIDSVQRLVLGISTIIRAGAWFNSRCNETKHGPTDTKTHASSSWAELKGIICTGLELRHYRPWENSETPYLKLLALIQVQQSGSHFWPVKFLSTDVYAHEAWYYCIPDTCIRRTLMEIVGSCSARMCIPAILEDASGHHCEVPICAIIQADGDQCKCEWKLQCSLSKWPDEVGRGQNGDYCIPLDCYAWGLLHPNCYQEVTQGGRGDGAHAGHVCCIYYTYYGDQDPCGHNNYLDTSRRQAFVGHHYYLYGVEVYINYSYHCDFDHAKQHRVQW</sequence>
<dbReference type="Gramene" id="TuG1812G0200004670.01.T01">
    <property type="protein sequence ID" value="TuG1812G0200004670.01.T01.cds349136"/>
    <property type="gene ID" value="TuG1812G0200004670.01"/>
</dbReference>
<organism evidence="1 2">
    <name type="scientific">Triticum urartu</name>
    <name type="common">Red wild einkorn</name>
    <name type="synonym">Crithodium urartu</name>
    <dbReference type="NCBI Taxonomy" id="4572"/>
    <lineage>
        <taxon>Eukaryota</taxon>
        <taxon>Viridiplantae</taxon>
        <taxon>Streptophyta</taxon>
        <taxon>Embryophyta</taxon>
        <taxon>Tracheophyta</taxon>
        <taxon>Spermatophyta</taxon>
        <taxon>Magnoliopsida</taxon>
        <taxon>Liliopsida</taxon>
        <taxon>Poales</taxon>
        <taxon>Poaceae</taxon>
        <taxon>BOP clade</taxon>
        <taxon>Pooideae</taxon>
        <taxon>Triticodae</taxon>
        <taxon>Triticeae</taxon>
        <taxon>Triticinae</taxon>
        <taxon>Triticum</taxon>
    </lineage>
</organism>
<keyword evidence="2" id="KW-1185">Reference proteome</keyword>
<dbReference type="AlphaFoldDB" id="A0A8R7TLE3"/>
<dbReference type="Proteomes" id="UP000015106">
    <property type="component" value="Chromosome 2"/>
</dbReference>
<reference evidence="1" key="2">
    <citation type="submission" date="2018-03" db="EMBL/GenBank/DDBJ databases">
        <title>The Triticum urartu genome reveals the dynamic nature of wheat genome evolution.</title>
        <authorList>
            <person name="Ling H."/>
            <person name="Ma B."/>
            <person name="Shi X."/>
            <person name="Liu H."/>
            <person name="Dong L."/>
            <person name="Sun H."/>
            <person name="Cao Y."/>
            <person name="Gao Q."/>
            <person name="Zheng S."/>
            <person name="Li Y."/>
            <person name="Yu Y."/>
            <person name="Du H."/>
            <person name="Qi M."/>
            <person name="Li Y."/>
            <person name="Yu H."/>
            <person name="Cui Y."/>
            <person name="Wang N."/>
            <person name="Chen C."/>
            <person name="Wu H."/>
            <person name="Zhao Y."/>
            <person name="Zhang J."/>
            <person name="Li Y."/>
            <person name="Zhou W."/>
            <person name="Zhang B."/>
            <person name="Hu W."/>
            <person name="Eijk M."/>
            <person name="Tang J."/>
            <person name="Witsenboer H."/>
            <person name="Zhao S."/>
            <person name="Li Z."/>
            <person name="Zhang A."/>
            <person name="Wang D."/>
            <person name="Liang C."/>
        </authorList>
    </citation>
    <scope>NUCLEOTIDE SEQUENCE [LARGE SCALE GENOMIC DNA]</scope>
    <source>
        <strain evidence="1">cv. G1812</strain>
    </source>
</reference>
<accession>A0A8R7TLE3</accession>
<evidence type="ECO:0000313" key="2">
    <source>
        <dbReference type="Proteomes" id="UP000015106"/>
    </source>
</evidence>
<reference evidence="2" key="1">
    <citation type="journal article" date="2013" name="Nature">
        <title>Draft genome of the wheat A-genome progenitor Triticum urartu.</title>
        <authorList>
            <person name="Ling H.Q."/>
            <person name="Zhao S."/>
            <person name="Liu D."/>
            <person name="Wang J."/>
            <person name="Sun H."/>
            <person name="Zhang C."/>
            <person name="Fan H."/>
            <person name="Li D."/>
            <person name="Dong L."/>
            <person name="Tao Y."/>
            <person name="Gao C."/>
            <person name="Wu H."/>
            <person name="Li Y."/>
            <person name="Cui Y."/>
            <person name="Guo X."/>
            <person name="Zheng S."/>
            <person name="Wang B."/>
            <person name="Yu K."/>
            <person name="Liang Q."/>
            <person name="Yang W."/>
            <person name="Lou X."/>
            <person name="Chen J."/>
            <person name="Feng M."/>
            <person name="Jian J."/>
            <person name="Zhang X."/>
            <person name="Luo G."/>
            <person name="Jiang Y."/>
            <person name="Liu J."/>
            <person name="Wang Z."/>
            <person name="Sha Y."/>
            <person name="Zhang B."/>
            <person name="Wu H."/>
            <person name="Tang D."/>
            <person name="Shen Q."/>
            <person name="Xue P."/>
            <person name="Zou S."/>
            <person name="Wang X."/>
            <person name="Liu X."/>
            <person name="Wang F."/>
            <person name="Yang Y."/>
            <person name="An X."/>
            <person name="Dong Z."/>
            <person name="Zhang K."/>
            <person name="Zhang X."/>
            <person name="Luo M.C."/>
            <person name="Dvorak J."/>
            <person name="Tong Y."/>
            <person name="Wang J."/>
            <person name="Yang H."/>
            <person name="Li Z."/>
            <person name="Wang D."/>
            <person name="Zhang A."/>
            <person name="Wang J."/>
        </authorList>
    </citation>
    <scope>NUCLEOTIDE SEQUENCE</scope>
    <source>
        <strain evidence="2">cv. G1812</strain>
    </source>
</reference>
<evidence type="ECO:0000313" key="1">
    <source>
        <dbReference type="EnsemblPlants" id="TuG1812G0200004670.01.T01.cds349136"/>
    </source>
</evidence>
<dbReference type="EnsemblPlants" id="TuG1812G0200004670.01.T01">
    <property type="protein sequence ID" value="TuG1812G0200004670.01.T01.cds349136"/>
    <property type="gene ID" value="TuG1812G0200004670.01"/>
</dbReference>